<proteinExistence type="predicted"/>
<reference evidence="2" key="2">
    <citation type="submission" date="2015-01" db="EMBL/GenBank/DDBJ databases">
        <title>Evolutionary Origins and Diversification of the Mycorrhizal Mutualists.</title>
        <authorList>
            <consortium name="DOE Joint Genome Institute"/>
            <consortium name="Mycorrhizal Genomics Consortium"/>
            <person name="Kohler A."/>
            <person name="Kuo A."/>
            <person name="Nagy L.G."/>
            <person name="Floudas D."/>
            <person name="Copeland A."/>
            <person name="Barry K.W."/>
            <person name="Cichocki N."/>
            <person name="Veneault-Fourrey C."/>
            <person name="LaButti K."/>
            <person name="Lindquist E.A."/>
            <person name="Lipzen A."/>
            <person name="Lundell T."/>
            <person name="Morin E."/>
            <person name="Murat C."/>
            <person name="Riley R."/>
            <person name="Ohm R."/>
            <person name="Sun H."/>
            <person name="Tunlid A."/>
            <person name="Henrissat B."/>
            <person name="Grigoriev I.V."/>
            <person name="Hibbett D.S."/>
            <person name="Martin F."/>
        </authorList>
    </citation>
    <scope>NUCLEOTIDE SEQUENCE [LARGE SCALE GENOMIC DNA]</scope>
    <source>
        <strain evidence="2">MUT 4182</strain>
    </source>
</reference>
<evidence type="ECO:0000313" key="2">
    <source>
        <dbReference type="Proteomes" id="UP000054248"/>
    </source>
</evidence>
<organism evidence="1 2">
    <name type="scientific">Tulasnella calospora MUT 4182</name>
    <dbReference type="NCBI Taxonomy" id="1051891"/>
    <lineage>
        <taxon>Eukaryota</taxon>
        <taxon>Fungi</taxon>
        <taxon>Dikarya</taxon>
        <taxon>Basidiomycota</taxon>
        <taxon>Agaricomycotina</taxon>
        <taxon>Agaricomycetes</taxon>
        <taxon>Cantharellales</taxon>
        <taxon>Tulasnellaceae</taxon>
        <taxon>Tulasnella</taxon>
    </lineage>
</organism>
<reference evidence="1 2" key="1">
    <citation type="submission" date="2014-04" db="EMBL/GenBank/DDBJ databases">
        <authorList>
            <consortium name="DOE Joint Genome Institute"/>
            <person name="Kuo A."/>
            <person name="Girlanda M."/>
            <person name="Perotto S."/>
            <person name="Kohler A."/>
            <person name="Nagy L.G."/>
            <person name="Floudas D."/>
            <person name="Copeland A."/>
            <person name="Barry K.W."/>
            <person name="Cichocki N."/>
            <person name="Veneault-Fourrey C."/>
            <person name="LaButti K."/>
            <person name="Lindquist E.A."/>
            <person name="Lipzen A."/>
            <person name="Lundell T."/>
            <person name="Morin E."/>
            <person name="Murat C."/>
            <person name="Sun H."/>
            <person name="Tunlid A."/>
            <person name="Henrissat B."/>
            <person name="Grigoriev I.V."/>
            <person name="Hibbett D.S."/>
            <person name="Martin F."/>
            <person name="Nordberg H.P."/>
            <person name="Cantor M.N."/>
            <person name="Hua S.X."/>
        </authorList>
    </citation>
    <scope>NUCLEOTIDE SEQUENCE [LARGE SCALE GENOMIC DNA]</scope>
    <source>
        <strain evidence="1 2">MUT 4182</strain>
    </source>
</reference>
<dbReference type="EMBL" id="KN822968">
    <property type="protein sequence ID" value="KIO30804.1"/>
    <property type="molecule type" value="Genomic_DNA"/>
</dbReference>
<evidence type="ECO:0000313" key="1">
    <source>
        <dbReference type="EMBL" id="KIO30804.1"/>
    </source>
</evidence>
<accession>A0A0C3QS90</accession>
<gene>
    <name evidence="1" type="ORF">M407DRAFT_242046</name>
</gene>
<dbReference type="HOGENOM" id="CLU_2724075_0_0_1"/>
<protein>
    <submittedName>
        <fullName evidence="1">Uncharacterized protein</fullName>
    </submittedName>
</protein>
<name>A0A0C3QS90_9AGAM</name>
<sequence length="72" mass="8065">MARFHVKHGVTDLGPDLLLLPSASARCWGSSSCRLYAGIEYADVPWGGRPFHRALVVLVIVRVLYRSRWPTS</sequence>
<dbReference type="Proteomes" id="UP000054248">
    <property type="component" value="Unassembled WGS sequence"/>
</dbReference>
<dbReference type="AlphaFoldDB" id="A0A0C3QS90"/>
<keyword evidence="2" id="KW-1185">Reference proteome</keyword>